<organism evidence="2 3">
    <name type="scientific">Tanacetum coccineum</name>
    <dbReference type="NCBI Taxonomy" id="301880"/>
    <lineage>
        <taxon>Eukaryota</taxon>
        <taxon>Viridiplantae</taxon>
        <taxon>Streptophyta</taxon>
        <taxon>Embryophyta</taxon>
        <taxon>Tracheophyta</taxon>
        <taxon>Spermatophyta</taxon>
        <taxon>Magnoliopsida</taxon>
        <taxon>eudicotyledons</taxon>
        <taxon>Gunneridae</taxon>
        <taxon>Pentapetalae</taxon>
        <taxon>asterids</taxon>
        <taxon>campanulids</taxon>
        <taxon>Asterales</taxon>
        <taxon>Asteraceae</taxon>
        <taxon>Asteroideae</taxon>
        <taxon>Anthemideae</taxon>
        <taxon>Anthemidinae</taxon>
        <taxon>Tanacetum</taxon>
    </lineage>
</organism>
<evidence type="ECO:0000313" key="3">
    <source>
        <dbReference type="Proteomes" id="UP001151760"/>
    </source>
</evidence>
<comment type="caution">
    <text evidence="2">The sequence shown here is derived from an EMBL/GenBank/DDBJ whole genome shotgun (WGS) entry which is preliminary data.</text>
</comment>
<keyword evidence="3" id="KW-1185">Reference proteome</keyword>
<reference evidence="2" key="1">
    <citation type="journal article" date="2022" name="Int. J. Mol. Sci.">
        <title>Draft Genome of Tanacetum Coccineum: Genomic Comparison of Closely Related Tanacetum-Family Plants.</title>
        <authorList>
            <person name="Yamashiro T."/>
            <person name="Shiraishi A."/>
            <person name="Nakayama K."/>
            <person name="Satake H."/>
        </authorList>
    </citation>
    <scope>NUCLEOTIDE SEQUENCE</scope>
</reference>
<name>A0ABQ5INL7_9ASTR</name>
<accession>A0ABQ5INL7</accession>
<proteinExistence type="predicted"/>
<evidence type="ECO:0000313" key="2">
    <source>
        <dbReference type="EMBL" id="GJU01636.1"/>
    </source>
</evidence>
<protein>
    <recommendedName>
        <fullName evidence="1">Separase-like TPR repeats region domain-containing protein</fullName>
    </recommendedName>
</protein>
<dbReference type="Proteomes" id="UP001151760">
    <property type="component" value="Unassembled WGS sequence"/>
</dbReference>
<gene>
    <name evidence="2" type="ORF">Tco_1111974</name>
</gene>
<dbReference type="InterPro" id="IPR056933">
    <property type="entry name" value="TPR_ESP1"/>
</dbReference>
<sequence length="432" mass="49887">MSFSGRADNFSNLLRRNQAFSPSKIYDVIRFHLNEVYSSSSGEANKVHTLYQQYYPFIVMGLNNIRDAIEEVSHSEPCELLKTYDLLLRCLKNLKPWINWSVLSEHWGTYIKSLIVRTDISTTRKEIRAYMEFLGIEKHHCIVPVYKMELDKSLLTNTLDILVLYIYCLSQGCNTQDARELLFVIQKLDPWRKDLDGDDMKRRSLLVEHLIETINYHDDDLAAEHIVVSLLERNKVCKDARMLELGLAFLVASTPVTPYLVHHLFFSLKVAGDRFRNMNVWAANLMQLQSHSGRLHPTIFVTIQSLILDGHTRDILCHKGGSLLKPITLIANARVEREKGVHGLDSCLVILDNAINLLHKCKVKAYDLGLLYFLQAQALCLRALSRYENCNSKKEHDENDHGLIEKIISSCDPNRDVGMLWQFNRHHRLTKK</sequence>
<dbReference type="EMBL" id="BQNB010020983">
    <property type="protein sequence ID" value="GJU01636.1"/>
    <property type="molecule type" value="Genomic_DNA"/>
</dbReference>
<dbReference type="Pfam" id="PF25110">
    <property type="entry name" value="TPR_ESP1"/>
    <property type="match status" value="1"/>
</dbReference>
<feature type="domain" description="Separase-like TPR repeats region" evidence="1">
    <location>
        <begin position="13"/>
        <end position="212"/>
    </location>
</feature>
<evidence type="ECO:0000259" key="1">
    <source>
        <dbReference type="Pfam" id="PF25110"/>
    </source>
</evidence>
<reference evidence="2" key="2">
    <citation type="submission" date="2022-01" db="EMBL/GenBank/DDBJ databases">
        <authorList>
            <person name="Yamashiro T."/>
            <person name="Shiraishi A."/>
            <person name="Satake H."/>
            <person name="Nakayama K."/>
        </authorList>
    </citation>
    <scope>NUCLEOTIDE SEQUENCE</scope>
</reference>